<dbReference type="InterPro" id="IPR013120">
    <property type="entry name" value="FAR_NAD-bd"/>
</dbReference>
<dbReference type="SUPFAM" id="SSF51735">
    <property type="entry name" value="NAD(P)-binding Rossmann-fold domains"/>
    <property type="match status" value="1"/>
</dbReference>
<dbReference type="InterPro" id="IPR009081">
    <property type="entry name" value="PP-bd_ACP"/>
</dbReference>
<sequence length="774" mass="82970">MESQDLNYFTCTLGQAALWKKGQSNQQPNEFATVLELIDDQGRDIPDEPAIGFADFSHDREHEGAAQSGEETSPYPRPPVKPASGPQQVTFKELKYLSQAASATLADCLRQSRDREAKGTVGLMCASSLDFVFTWLGLMRLGYTVFVLAPQLEEKAISHLCSTAGADTIFVDQMYREKVEGLRETLRILDIPSYPRSANPSDTSYQHIATPSNAKDVAYLRHTSGTSSGLPKPIYQTHWGAVGILPRLPPTGRRPATFSTTPLYHGGLADCFRTWAAGAAIWLFPEGAAPVTGANVVKAVECARAQCSSSSSSSSAAKAEVKVGYFTSVPYVLQMLSDSDEGVRLLRSMDFVGVGGAALPAAVGDGLVARNVQLVSRMGSAECGFLLSSDRDYATDKEWQFLRPAAGVVSEDILAFEPRSDDESRGRVVRDRGPVRAAPVHPGGVAVPQSLGRADHAGEREEVRSVAARGRGAGGGAGAVVARRFGLWGGRDYPGALLFPSDGRASASEVIEAVWPSIQKLNKDSPGHARLAKAMLVVVLPEAGGGDRRLPKSSKGTIMRRQAEEQCGDLIEKAYEAGSGSGNLQYMSDDADVPSAVAEKFAQVLGRDLDPSQDLYGQGVDSIACIQIRKAIERDLLPEGSGTLPINVIYDGGTIHELVDHVLRVRQKQPSQEDASAGRMEQGRDQEQQRNADLALMRDLVQQNRDFSALRFRPRPGTGGGTTVILTGATGALGAHIAHRLLQDPSIRQIYCLLRAPTPPPPTSASPTRSRSGG</sequence>
<evidence type="ECO:0000256" key="1">
    <source>
        <dbReference type="ARBA" id="ARBA00006432"/>
    </source>
</evidence>
<dbReference type="Pfam" id="PF07993">
    <property type="entry name" value="NAD_binding_4"/>
    <property type="match status" value="1"/>
</dbReference>
<dbReference type="SMART" id="SM00823">
    <property type="entry name" value="PKS_PP"/>
    <property type="match status" value="1"/>
</dbReference>
<feature type="region of interest" description="Disordered" evidence="4">
    <location>
        <begin position="434"/>
        <end position="458"/>
    </location>
</feature>
<evidence type="ECO:0000256" key="3">
    <source>
        <dbReference type="ARBA" id="ARBA00022553"/>
    </source>
</evidence>
<dbReference type="InterPro" id="IPR036291">
    <property type="entry name" value="NAD(P)-bd_dom_sf"/>
</dbReference>
<dbReference type="InterPro" id="IPR000873">
    <property type="entry name" value="AMP-dep_synth/lig_dom"/>
</dbReference>
<dbReference type="SUPFAM" id="SSF47336">
    <property type="entry name" value="ACP-like"/>
    <property type="match status" value="1"/>
</dbReference>
<dbReference type="Pfam" id="PF00501">
    <property type="entry name" value="AMP-binding"/>
    <property type="match status" value="1"/>
</dbReference>
<evidence type="ECO:0000256" key="4">
    <source>
        <dbReference type="SAM" id="MobiDB-lite"/>
    </source>
</evidence>
<dbReference type="Pfam" id="PF00550">
    <property type="entry name" value="PP-binding"/>
    <property type="match status" value="1"/>
</dbReference>
<evidence type="ECO:0000256" key="2">
    <source>
        <dbReference type="ARBA" id="ARBA00022450"/>
    </source>
</evidence>
<dbReference type="Gene3D" id="3.40.50.12780">
    <property type="entry name" value="N-terminal domain of ligase-like"/>
    <property type="match status" value="1"/>
</dbReference>
<accession>A0ABR1Q5P6</accession>
<reference evidence="6 7" key="1">
    <citation type="submission" date="2023-01" db="EMBL/GenBank/DDBJ databases">
        <title>Analysis of 21 Apiospora genomes using comparative genomics revels a genus with tremendous synthesis potential of carbohydrate active enzymes and secondary metabolites.</title>
        <authorList>
            <person name="Sorensen T."/>
        </authorList>
    </citation>
    <scope>NUCLEOTIDE SEQUENCE [LARGE SCALE GENOMIC DNA]</scope>
    <source>
        <strain evidence="6 7">CBS 24483</strain>
    </source>
</reference>
<feature type="region of interest" description="Disordered" evidence="4">
    <location>
        <begin position="667"/>
        <end position="690"/>
    </location>
</feature>
<dbReference type="Pfam" id="PF23562">
    <property type="entry name" value="AMP-binding_C_3"/>
    <property type="match status" value="1"/>
</dbReference>
<comment type="caution">
    <text evidence="6">The sequence shown here is derived from an EMBL/GenBank/DDBJ whole genome shotgun (WGS) entry which is preliminary data.</text>
</comment>
<dbReference type="InterPro" id="IPR036736">
    <property type="entry name" value="ACP-like_sf"/>
</dbReference>
<feature type="region of interest" description="Disordered" evidence="4">
    <location>
        <begin position="755"/>
        <end position="774"/>
    </location>
</feature>
<dbReference type="Proteomes" id="UP001391051">
    <property type="component" value="Unassembled WGS sequence"/>
</dbReference>
<feature type="region of interest" description="Disordered" evidence="4">
    <location>
        <begin position="60"/>
        <end position="85"/>
    </location>
</feature>
<feature type="domain" description="Carrier" evidence="5">
    <location>
        <begin position="588"/>
        <end position="666"/>
    </location>
</feature>
<dbReference type="EMBL" id="JAQQWE010000006">
    <property type="protein sequence ID" value="KAK7947770.1"/>
    <property type="molecule type" value="Genomic_DNA"/>
</dbReference>
<evidence type="ECO:0000313" key="7">
    <source>
        <dbReference type="Proteomes" id="UP001391051"/>
    </source>
</evidence>
<dbReference type="Gene3D" id="3.40.50.720">
    <property type="entry name" value="NAD(P)-binding Rossmann-like Domain"/>
    <property type="match status" value="1"/>
</dbReference>
<feature type="compositionally biased region" description="Basic and acidic residues" evidence="4">
    <location>
        <begin position="681"/>
        <end position="690"/>
    </location>
</feature>
<keyword evidence="7" id="KW-1185">Reference proteome</keyword>
<organism evidence="6 7">
    <name type="scientific">Apiospora aurea</name>
    <dbReference type="NCBI Taxonomy" id="335848"/>
    <lineage>
        <taxon>Eukaryota</taxon>
        <taxon>Fungi</taxon>
        <taxon>Dikarya</taxon>
        <taxon>Ascomycota</taxon>
        <taxon>Pezizomycotina</taxon>
        <taxon>Sordariomycetes</taxon>
        <taxon>Xylariomycetidae</taxon>
        <taxon>Amphisphaeriales</taxon>
        <taxon>Apiosporaceae</taxon>
        <taxon>Apiospora</taxon>
    </lineage>
</organism>
<evidence type="ECO:0000259" key="5">
    <source>
        <dbReference type="PROSITE" id="PS50075"/>
    </source>
</evidence>
<comment type="similarity">
    <text evidence="1">Belongs to the ATP-dependent AMP-binding enzyme family.</text>
</comment>
<dbReference type="GeneID" id="92077940"/>
<dbReference type="PROSITE" id="PS50075">
    <property type="entry name" value="CARRIER"/>
    <property type="match status" value="1"/>
</dbReference>
<protein>
    <recommendedName>
        <fullName evidence="5">Carrier domain-containing protein</fullName>
    </recommendedName>
</protein>
<dbReference type="PANTHER" id="PTHR43201:SF8">
    <property type="entry name" value="ACYL-COA SYNTHETASE FAMILY MEMBER 3"/>
    <property type="match status" value="1"/>
</dbReference>
<proteinExistence type="inferred from homology"/>
<dbReference type="Gene3D" id="1.10.1200.10">
    <property type="entry name" value="ACP-like"/>
    <property type="match status" value="1"/>
</dbReference>
<dbReference type="RefSeq" id="XP_066697276.1">
    <property type="nucleotide sequence ID" value="XM_066844878.1"/>
</dbReference>
<gene>
    <name evidence="6" type="ORF">PG986_008656</name>
</gene>
<name>A0ABR1Q5P6_9PEZI</name>
<feature type="compositionally biased region" description="Low complexity" evidence="4">
    <location>
        <begin position="765"/>
        <end position="774"/>
    </location>
</feature>
<evidence type="ECO:0000313" key="6">
    <source>
        <dbReference type="EMBL" id="KAK7947770.1"/>
    </source>
</evidence>
<dbReference type="InterPro" id="IPR020806">
    <property type="entry name" value="PKS_PP-bd"/>
</dbReference>
<keyword evidence="3" id="KW-0597">Phosphoprotein</keyword>
<dbReference type="SUPFAM" id="SSF56801">
    <property type="entry name" value="Acetyl-CoA synthetase-like"/>
    <property type="match status" value="1"/>
</dbReference>
<dbReference type="PANTHER" id="PTHR43201">
    <property type="entry name" value="ACYL-COA SYNTHETASE"/>
    <property type="match status" value="1"/>
</dbReference>
<keyword evidence="2" id="KW-0596">Phosphopantetheine</keyword>
<dbReference type="InterPro" id="IPR042099">
    <property type="entry name" value="ANL_N_sf"/>
</dbReference>